<dbReference type="Pfam" id="PF04927">
    <property type="entry name" value="SMP"/>
    <property type="match status" value="1"/>
</dbReference>
<reference evidence="3 4" key="1">
    <citation type="journal article" date="2024" name="Commun. Biol.">
        <title>Comparative genomic analysis of thermophilic fungi reveals convergent evolutionary adaptations and gene losses.</title>
        <authorList>
            <person name="Steindorff A.S."/>
            <person name="Aguilar-Pontes M.V."/>
            <person name="Robinson A.J."/>
            <person name="Andreopoulos B."/>
            <person name="LaButti K."/>
            <person name="Kuo A."/>
            <person name="Mondo S."/>
            <person name="Riley R."/>
            <person name="Otillar R."/>
            <person name="Haridas S."/>
            <person name="Lipzen A."/>
            <person name="Grimwood J."/>
            <person name="Schmutz J."/>
            <person name="Clum A."/>
            <person name="Reid I.D."/>
            <person name="Moisan M.C."/>
            <person name="Butler G."/>
            <person name="Nguyen T.T.M."/>
            <person name="Dewar K."/>
            <person name="Conant G."/>
            <person name="Drula E."/>
            <person name="Henrissat B."/>
            <person name="Hansel C."/>
            <person name="Singer S."/>
            <person name="Hutchinson M.I."/>
            <person name="de Vries R.P."/>
            <person name="Natvig D.O."/>
            <person name="Powell A.J."/>
            <person name="Tsang A."/>
            <person name="Grigoriev I.V."/>
        </authorList>
    </citation>
    <scope>NUCLEOTIDE SEQUENCE [LARGE SCALE GENOMIC DNA]</scope>
    <source>
        <strain evidence="3 4">ATCC 24622</strain>
    </source>
</reference>
<feature type="region of interest" description="Disordered" evidence="1">
    <location>
        <begin position="73"/>
        <end position="122"/>
    </location>
</feature>
<keyword evidence="4" id="KW-1185">Reference proteome</keyword>
<protein>
    <recommendedName>
        <fullName evidence="2">SMP domain-containing protein</fullName>
    </recommendedName>
</protein>
<evidence type="ECO:0000259" key="2">
    <source>
        <dbReference type="Pfam" id="PF04927"/>
    </source>
</evidence>
<accession>A0ABR3WKF6</accession>
<organism evidence="3 4">
    <name type="scientific">Phialemonium thermophilum</name>
    <dbReference type="NCBI Taxonomy" id="223376"/>
    <lineage>
        <taxon>Eukaryota</taxon>
        <taxon>Fungi</taxon>
        <taxon>Dikarya</taxon>
        <taxon>Ascomycota</taxon>
        <taxon>Pezizomycotina</taxon>
        <taxon>Sordariomycetes</taxon>
        <taxon>Sordariomycetidae</taxon>
        <taxon>Cephalothecales</taxon>
        <taxon>Cephalothecaceae</taxon>
        <taxon>Phialemonium</taxon>
    </lineage>
</organism>
<sequence length="122" mass="12956">MDYPDKTTYLERAARGEPITQTEASHLAAEETDMTGFGPIQGGTAATAQSLHDKQANFIAAAGDIARKPASEITKEDAAELQKKETRAAGGVPPGPGSTSSYAQSIADRNEKAREEKQEHRG</sequence>
<feature type="region of interest" description="Disordered" evidence="1">
    <location>
        <begin position="1"/>
        <end position="22"/>
    </location>
</feature>
<evidence type="ECO:0000313" key="4">
    <source>
        <dbReference type="Proteomes" id="UP001586593"/>
    </source>
</evidence>
<comment type="caution">
    <text evidence="3">The sequence shown here is derived from an EMBL/GenBank/DDBJ whole genome shotgun (WGS) entry which is preliminary data.</text>
</comment>
<dbReference type="EMBL" id="JAZHXJ010000350">
    <property type="protein sequence ID" value="KAL1864050.1"/>
    <property type="molecule type" value="Genomic_DNA"/>
</dbReference>
<feature type="compositionally biased region" description="Basic and acidic residues" evidence="1">
    <location>
        <begin position="1"/>
        <end position="15"/>
    </location>
</feature>
<gene>
    <name evidence="3" type="ORF">VTK73DRAFT_6231</name>
</gene>
<name>A0ABR3WKF6_9PEZI</name>
<feature type="compositionally biased region" description="Basic and acidic residues" evidence="1">
    <location>
        <begin position="108"/>
        <end position="122"/>
    </location>
</feature>
<evidence type="ECO:0000313" key="3">
    <source>
        <dbReference type="EMBL" id="KAL1864050.1"/>
    </source>
</evidence>
<dbReference type="Proteomes" id="UP001586593">
    <property type="component" value="Unassembled WGS sequence"/>
</dbReference>
<dbReference type="InterPro" id="IPR007011">
    <property type="entry name" value="LEA_SMP_dom"/>
</dbReference>
<feature type="compositionally biased region" description="Basic and acidic residues" evidence="1">
    <location>
        <begin position="73"/>
        <end position="87"/>
    </location>
</feature>
<proteinExistence type="predicted"/>
<evidence type="ECO:0000256" key="1">
    <source>
        <dbReference type="SAM" id="MobiDB-lite"/>
    </source>
</evidence>
<feature type="domain" description="SMP" evidence="2">
    <location>
        <begin position="60"/>
        <end position="112"/>
    </location>
</feature>